<protein>
    <submittedName>
        <fullName evidence="1">Uncharacterized protein</fullName>
    </submittedName>
</protein>
<sequence length="66" mass="6896">MLAVGMLIALQAPGQPYQDGTAYAGDYVNDALRFDAGGSIDSLHLNELGVSIIAGFIGDRLIADGW</sequence>
<accession>A0AB38I592</accession>
<dbReference type="EMBL" id="SIMR01000001">
    <property type="protein sequence ID" value="TBC16043.1"/>
    <property type="molecule type" value="Genomic_DNA"/>
</dbReference>
<dbReference type="RefSeq" id="WP_130700296.1">
    <property type="nucleotide sequence ID" value="NZ_SIMK01000001.1"/>
</dbReference>
<gene>
    <name evidence="1" type="ORF">ELH40_14500</name>
</gene>
<evidence type="ECO:0000313" key="2">
    <source>
        <dbReference type="Proteomes" id="UP000294215"/>
    </source>
</evidence>
<dbReference type="AlphaFoldDB" id="A0AB38I592"/>
<proteinExistence type="predicted"/>
<comment type="caution">
    <text evidence="1">The sequence shown here is derived from an EMBL/GenBank/DDBJ whole genome shotgun (WGS) entry which is preliminary data.</text>
</comment>
<reference evidence="1 2" key="1">
    <citation type="submission" date="2019-02" db="EMBL/GenBank/DDBJ databases">
        <title>The genomic architecture of introgression among sibling species of bacteria.</title>
        <authorList>
            <person name="Cavassim M.I.A."/>
            <person name="Moeskjaer S."/>
            <person name="Moslemi C."/>
            <person name="Fields B."/>
            <person name="Bachmann A."/>
            <person name="Vilhjalmsson B."/>
            <person name="Schierup M.H."/>
            <person name="Young J.P.W."/>
            <person name="Andersen S.U."/>
        </authorList>
    </citation>
    <scope>NUCLEOTIDE SEQUENCE [LARGE SCALE GENOMIC DNA]</scope>
    <source>
        <strain evidence="1 2">SM92</strain>
    </source>
</reference>
<evidence type="ECO:0000313" key="1">
    <source>
        <dbReference type="EMBL" id="TBC16043.1"/>
    </source>
</evidence>
<organism evidence="1 2">
    <name type="scientific">Rhizobium ruizarguesonis</name>
    <dbReference type="NCBI Taxonomy" id="2081791"/>
    <lineage>
        <taxon>Bacteria</taxon>
        <taxon>Pseudomonadati</taxon>
        <taxon>Pseudomonadota</taxon>
        <taxon>Alphaproteobacteria</taxon>
        <taxon>Hyphomicrobiales</taxon>
        <taxon>Rhizobiaceae</taxon>
        <taxon>Rhizobium/Agrobacterium group</taxon>
        <taxon>Rhizobium</taxon>
    </lineage>
</organism>
<name>A0AB38I592_9HYPH</name>
<dbReference type="Proteomes" id="UP000294215">
    <property type="component" value="Unassembled WGS sequence"/>
</dbReference>